<dbReference type="Proteomes" id="UP000296049">
    <property type="component" value="Unassembled WGS sequence"/>
</dbReference>
<gene>
    <name evidence="1" type="ORF">Anapl_07428</name>
</gene>
<dbReference type="EMBL" id="KB744042">
    <property type="protein sequence ID" value="EOA96232.1"/>
    <property type="molecule type" value="Genomic_DNA"/>
</dbReference>
<evidence type="ECO:0000313" key="1">
    <source>
        <dbReference type="EMBL" id="EOA96232.1"/>
    </source>
</evidence>
<proteinExistence type="predicted"/>
<protein>
    <submittedName>
        <fullName evidence="1">Uncharacterized protein</fullName>
    </submittedName>
</protein>
<dbReference type="AlphaFoldDB" id="R0L7F4"/>
<organism evidence="1 2">
    <name type="scientific">Anas platyrhynchos</name>
    <name type="common">Mallard</name>
    <name type="synonym">Anas boschas</name>
    <dbReference type="NCBI Taxonomy" id="8839"/>
    <lineage>
        <taxon>Eukaryota</taxon>
        <taxon>Metazoa</taxon>
        <taxon>Chordata</taxon>
        <taxon>Craniata</taxon>
        <taxon>Vertebrata</taxon>
        <taxon>Euteleostomi</taxon>
        <taxon>Archelosauria</taxon>
        <taxon>Archosauria</taxon>
        <taxon>Dinosauria</taxon>
        <taxon>Saurischia</taxon>
        <taxon>Theropoda</taxon>
        <taxon>Coelurosauria</taxon>
        <taxon>Aves</taxon>
        <taxon>Neognathae</taxon>
        <taxon>Galloanserae</taxon>
        <taxon>Anseriformes</taxon>
        <taxon>Anatidae</taxon>
        <taxon>Anatinae</taxon>
        <taxon>Anas</taxon>
    </lineage>
</organism>
<name>R0L7F4_ANAPL</name>
<sequence length="541" mass="58220">MGKGVGFSDNLLQELAGLCLLGDAKNTGRGGTRCDGRQLLPSWCNSVIAAVCTVVGAVSPPKMFWVSTTSENTLRSWCSRTRKAVMPRSALQQELPKEHHTYTEKIEETQCCSSFWGSDRWICPAIFQLRDVIHLMFLCRNPMLLAVRLGASTEVAMCPTVPTRGAGITHEIENPGERIFLLKITFAHKALILDSFLGEGNQNMMVPRVLAGICSYGLLHASETLRSFLDILAVLPDLGSCVAALTSSTLGTYADFKGVVTCRRRASASSFQALVYRASLPAKNISAGLVVALLQEKTELGDASEVHARCGFLLEMGWGNTALWQDLFGNNSQKFRGASICFAALLLQGLVVVEQQMLAPPTLLIYSCGWKGKLCFGIKDLQDRARLAESVRGGNGSDSCFCHPCFGAAAHPQPRGRGSRREVPVPPPSVGNAAGSAVGMQWQHRTQEHPLPPTAVGVRAAELPSASLLFVFACPSVAGGCWKALGGDCCGHSCSAKTCVLLCLEGTQICFRSMNDGWWGPIKGIDLMTAMWAVQHSLEGV</sequence>
<reference evidence="2" key="1">
    <citation type="journal article" date="2013" name="Nat. Genet.">
        <title>The duck genome and transcriptome provide insight into an avian influenza virus reservoir species.</title>
        <authorList>
            <person name="Huang Y."/>
            <person name="Li Y."/>
            <person name="Burt D.W."/>
            <person name="Chen H."/>
            <person name="Zhang Y."/>
            <person name="Qian W."/>
            <person name="Kim H."/>
            <person name="Gan S."/>
            <person name="Zhao Y."/>
            <person name="Li J."/>
            <person name="Yi K."/>
            <person name="Feng H."/>
            <person name="Zhu P."/>
            <person name="Li B."/>
            <person name="Liu Q."/>
            <person name="Fairley S."/>
            <person name="Magor K.E."/>
            <person name="Du Z."/>
            <person name="Hu X."/>
            <person name="Goodman L."/>
            <person name="Tafer H."/>
            <person name="Vignal A."/>
            <person name="Lee T."/>
            <person name="Kim K.W."/>
            <person name="Sheng Z."/>
            <person name="An Y."/>
            <person name="Searle S."/>
            <person name="Herrero J."/>
            <person name="Groenen M.A."/>
            <person name="Crooijmans R.P."/>
            <person name="Faraut T."/>
            <person name="Cai Q."/>
            <person name="Webster R.G."/>
            <person name="Aldridge J.R."/>
            <person name="Warren W.C."/>
            <person name="Bartschat S."/>
            <person name="Kehr S."/>
            <person name="Marz M."/>
            <person name="Stadler P.F."/>
            <person name="Smith J."/>
            <person name="Kraus R.H."/>
            <person name="Zhao Y."/>
            <person name="Ren L."/>
            <person name="Fei J."/>
            <person name="Morisson M."/>
            <person name="Kaiser P."/>
            <person name="Griffin D.K."/>
            <person name="Rao M."/>
            <person name="Pitel F."/>
            <person name="Wang J."/>
            <person name="Li N."/>
        </authorList>
    </citation>
    <scope>NUCLEOTIDE SEQUENCE [LARGE SCALE GENOMIC DNA]</scope>
</reference>
<evidence type="ECO:0000313" key="2">
    <source>
        <dbReference type="Proteomes" id="UP000296049"/>
    </source>
</evidence>
<keyword evidence="2" id="KW-1185">Reference proteome</keyword>
<accession>R0L7F4</accession>